<dbReference type="GO" id="GO:0004497">
    <property type="term" value="F:monooxygenase activity"/>
    <property type="evidence" value="ECO:0007669"/>
    <property type="project" value="InterPro"/>
</dbReference>
<keyword evidence="5" id="KW-1185">Reference proteome</keyword>
<dbReference type="Gene3D" id="1.10.630.10">
    <property type="entry name" value="Cytochrome P450"/>
    <property type="match status" value="1"/>
</dbReference>
<dbReference type="PANTHER" id="PTHR46696:SF1">
    <property type="entry name" value="CYTOCHROME P450 YJIB-RELATED"/>
    <property type="match status" value="1"/>
</dbReference>
<dbReference type="GO" id="GO:0020037">
    <property type="term" value="F:heme binding"/>
    <property type="evidence" value="ECO:0007669"/>
    <property type="project" value="InterPro"/>
</dbReference>
<dbReference type="PATRIC" id="fig|44574.3.peg.3537"/>
<dbReference type="GO" id="GO:0005506">
    <property type="term" value="F:iron ion binding"/>
    <property type="evidence" value="ECO:0007669"/>
    <property type="project" value="InterPro"/>
</dbReference>
<dbReference type="InterPro" id="IPR001128">
    <property type="entry name" value="Cyt_P450"/>
</dbReference>
<dbReference type="Proteomes" id="UP000034156">
    <property type="component" value="Chromosome"/>
</dbReference>
<reference evidence="4 6" key="3">
    <citation type="submission" date="2019-07" db="EMBL/GenBank/DDBJ databases">
        <title>Active sludge and wastewater microbial communities from Klosterneuburg, Austria.</title>
        <authorList>
            <person name="Wagner M."/>
        </authorList>
    </citation>
    <scope>NUCLEOTIDE SEQUENCE [LARGE SCALE GENOMIC DNA]</scope>
    <source>
        <strain evidence="4 6">Nm2</strain>
    </source>
</reference>
<dbReference type="AlphaFoldDB" id="A0A0F7KDZ9"/>
<dbReference type="SUPFAM" id="SSF48264">
    <property type="entry name" value="Cytochrome P450"/>
    <property type="match status" value="1"/>
</dbReference>
<feature type="region of interest" description="Disordered" evidence="2">
    <location>
        <begin position="32"/>
        <end position="82"/>
    </location>
</feature>
<feature type="compositionally biased region" description="Pro residues" evidence="2">
    <location>
        <begin position="68"/>
        <end position="78"/>
    </location>
</feature>
<organism evidence="3 5">
    <name type="scientific">Nitrosomonas communis</name>
    <dbReference type="NCBI Taxonomy" id="44574"/>
    <lineage>
        <taxon>Bacteria</taxon>
        <taxon>Pseudomonadati</taxon>
        <taxon>Pseudomonadota</taxon>
        <taxon>Betaproteobacteria</taxon>
        <taxon>Nitrosomonadales</taxon>
        <taxon>Nitrosomonadaceae</taxon>
        <taxon>Nitrosomonas</taxon>
    </lineage>
</organism>
<evidence type="ECO:0000256" key="1">
    <source>
        <dbReference type="ARBA" id="ARBA00010617"/>
    </source>
</evidence>
<dbReference type="InterPro" id="IPR036396">
    <property type="entry name" value="Cyt_P450_sf"/>
</dbReference>
<sequence>MAKPNGMTIKEQLYGMACRIIKLIKIALGKKQGASSHGEGETPDSPPLPTQRTSFLNDIAKAEAGSPVPSPPPVFPSPDDPKYVDDPDAYTRDKQAAEAAAAAFTAAVKVRGAAVAQVISQWLATMPYAMFHELLAQPRETMPIFKPAIGPVVVMRHSEVIRCLERTDLFTVDPYAAEMARATDDEAKHSDAYSHFMLGTDRDDLYRLDDVILRRAVSRTDKDTLLRLTRDEAERWIRQAQAEGVGEIDVVTTVAKFVPLRIVGDYLGVHYYDAGAPSVLPGLQGGDSFPLDDNLQKVFTFTKIKEGKVPTAEDLFSWVKDAFRNIFNNFNQAYPKFAEFRERGIIATEYLSAYVFALLQHYKAHLQQGETVPDTMLTRLLCMQLELERDADKLEKEFATLLGASLPAGELARRLSDSMIRSNVFGTVVGAVVNPQEATARILDSMLCLKEGKYEMLNGTSFEQALHWAAVKPDEADYAQSLEGLRKYALEALRLKPQGEVLLRMCVKDNDVLAGVPLRKGTLVFAAYAAAMLDTEVMPNPTAFDITRDEQLQPYLQDHERAREAPQSLVYLQHGYGRHKCLGRYASEITMQESLRAMLRLGSLERRSALKMDEQNLYAISLKIGF</sequence>
<reference evidence="5" key="1">
    <citation type="submission" date="2015-05" db="EMBL/GenBank/DDBJ databases">
        <title>Draft genome of Nitrosomonas communis strain Nm2.</title>
        <authorList>
            <person name="Kozlowski J.A."/>
            <person name="Kits K.D."/>
            <person name="Stein L.Y."/>
        </authorList>
    </citation>
    <scope>NUCLEOTIDE SEQUENCE [LARGE SCALE GENOMIC DNA]</scope>
    <source>
        <strain evidence="5">Nm2</strain>
    </source>
</reference>
<dbReference type="OrthoDB" id="4168525at2"/>
<comment type="similarity">
    <text evidence="1">Belongs to the cytochrome P450 family.</text>
</comment>
<dbReference type="PANTHER" id="PTHR46696">
    <property type="entry name" value="P450, PUTATIVE (EUROFUNG)-RELATED"/>
    <property type="match status" value="1"/>
</dbReference>
<dbReference type="Proteomes" id="UP000324176">
    <property type="component" value="Unassembled WGS sequence"/>
</dbReference>
<dbReference type="Pfam" id="PF00067">
    <property type="entry name" value="p450"/>
    <property type="match status" value="1"/>
</dbReference>
<reference evidence="3 5" key="2">
    <citation type="journal article" date="2016" name="Genome Announc.">
        <title>Genome Sequence of Nitrosomonas communis Strain Nm2, a Mesophilic Ammonia-Oxidizing Bacterium Isolated from Mediterranean Soil.</title>
        <authorList>
            <person name="Kozlowski J.A."/>
            <person name="Kits K.D."/>
            <person name="Stein L.Y."/>
        </authorList>
    </citation>
    <scope>NUCLEOTIDE SEQUENCE [LARGE SCALE GENOMIC DNA]</scope>
    <source>
        <strain evidence="3 5">Nm2</strain>
    </source>
</reference>
<protein>
    <submittedName>
        <fullName evidence="4">Cytochrome P450</fullName>
    </submittedName>
</protein>
<gene>
    <name evidence="3" type="ORF">AAW31_14610</name>
    <name evidence="4" type="ORF">BCL69_100232</name>
</gene>
<evidence type="ECO:0000313" key="6">
    <source>
        <dbReference type="Proteomes" id="UP000324176"/>
    </source>
</evidence>
<evidence type="ECO:0000313" key="4">
    <source>
        <dbReference type="EMBL" id="TYP94262.1"/>
    </source>
</evidence>
<dbReference type="EMBL" id="CP011451">
    <property type="protein sequence ID" value="AKH38755.1"/>
    <property type="molecule type" value="Genomic_DNA"/>
</dbReference>
<dbReference type="RefSeq" id="WP_046850791.1">
    <property type="nucleotide sequence ID" value="NZ_CP011451.1"/>
</dbReference>
<dbReference type="GO" id="GO:0016705">
    <property type="term" value="F:oxidoreductase activity, acting on paired donors, with incorporation or reduction of molecular oxygen"/>
    <property type="evidence" value="ECO:0007669"/>
    <property type="project" value="InterPro"/>
</dbReference>
<proteinExistence type="inferred from homology"/>
<dbReference type="EMBL" id="VNHT01000002">
    <property type="protein sequence ID" value="TYP94262.1"/>
    <property type="molecule type" value="Genomic_DNA"/>
</dbReference>
<evidence type="ECO:0000256" key="2">
    <source>
        <dbReference type="SAM" id="MobiDB-lite"/>
    </source>
</evidence>
<evidence type="ECO:0000313" key="5">
    <source>
        <dbReference type="Proteomes" id="UP000034156"/>
    </source>
</evidence>
<dbReference type="KEGG" id="nco:AAW31_14610"/>
<name>A0A0F7KDZ9_9PROT</name>
<evidence type="ECO:0000313" key="3">
    <source>
        <dbReference type="EMBL" id="AKH38755.1"/>
    </source>
</evidence>
<accession>A0A0F7KDZ9</accession>